<accession>F2NFC6</accession>
<evidence type="ECO:0000256" key="3">
    <source>
        <dbReference type="ARBA" id="ARBA00023136"/>
    </source>
</evidence>
<evidence type="ECO:0000256" key="8">
    <source>
        <dbReference type="HAMAP-Rule" id="MF_02204"/>
    </source>
</evidence>
<dbReference type="EMBL" id="CP002629">
    <property type="protein sequence ID" value="AEB10045.1"/>
    <property type="molecule type" value="Genomic_DNA"/>
</dbReference>
<comment type="similarity">
    <text evidence="8">Belongs to the Pal lipoprotein family.</text>
</comment>
<evidence type="ECO:0000256" key="4">
    <source>
        <dbReference type="ARBA" id="ARBA00023139"/>
    </source>
</evidence>
<keyword evidence="2 8" id="KW-0732">Signal</keyword>
<dbReference type="GO" id="GO:0009279">
    <property type="term" value="C:cell outer membrane"/>
    <property type="evidence" value="ECO:0007669"/>
    <property type="project" value="UniProtKB-SubCell"/>
</dbReference>
<evidence type="ECO:0000256" key="5">
    <source>
        <dbReference type="ARBA" id="ARBA00023237"/>
    </source>
</evidence>
<evidence type="ECO:0000313" key="11">
    <source>
        <dbReference type="EMBL" id="AEB10045.1"/>
    </source>
</evidence>
<gene>
    <name evidence="8" type="primary">pal</name>
    <name evidence="11" type="ordered locus">Desac_2217</name>
</gene>
<protein>
    <recommendedName>
        <fullName evidence="8">Peptidoglycan-associated lipoprotein</fullName>
        <shortName evidence="8">PAL</shortName>
    </recommendedName>
</protein>
<name>F2NFC6_DESAR</name>
<evidence type="ECO:0000256" key="6">
    <source>
        <dbReference type="ARBA" id="ARBA00023288"/>
    </source>
</evidence>
<dbReference type="OrthoDB" id="9809164at2"/>
<dbReference type="RefSeq" id="WP_013707154.1">
    <property type="nucleotide sequence ID" value="NC_015388.1"/>
</dbReference>
<evidence type="ECO:0000256" key="1">
    <source>
        <dbReference type="ARBA" id="ARBA00022618"/>
    </source>
</evidence>
<proteinExistence type="inferred from homology"/>
<keyword evidence="4 8" id="KW-0564">Palmitate</keyword>
<dbReference type="PRINTS" id="PR01021">
    <property type="entry name" value="OMPADOMAIN"/>
</dbReference>
<evidence type="ECO:0000256" key="9">
    <source>
        <dbReference type="SAM" id="MobiDB-lite"/>
    </source>
</evidence>
<dbReference type="GO" id="GO:0051301">
    <property type="term" value="P:cell division"/>
    <property type="evidence" value="ECO:0007669"/>
    <property type="project" value="UniProtKB-KW"/>
</dbReference>
<dbReference type="Pfam" id="PF00691">
    <property type="entry name" value="OmpA"/>
    <property type="match status" value="1"/>
</dbReference>
<reference evidence="11 12" key="1">
    <citation type="journal article" date="2011" name="Stand. Genomic Sci.">
        <title>Complete genome sequence of the acetate-degrading sulfate reducer Desulfobacca acetoxidans type strain (ASRB2).</title>
        <authorList>
            <person name="Goker M."/>
            <person name="Teshima H."/>
            <person name="Lapidus A."/>
            <person name="Nolan M."/>
            <person name="Lucas S."/>
            <person name="Hammon N."/>
            <person name="Deshpande S."/>
            <person name="Cheng J.F."/>
            <person name="Tapia R."/>
            <person name="Han C."/>
            <person name="Goodwin L."/>
            <person name="Pitluck S."/>
            <person name="Huntemann M."/>
            <person name="Liolios K."/>
            <person name="Ivanova N."/>
            <person name="Pagani I."/>
            <person name="Mavromatis K."/>
            <person name="Ovchinikova G."/>
            <person name="Pati A."/>
            <person name="Chen A."/>
            <person name="Palaniappan K."/>
            <person name="Land M."/>
            <person name="Hauser L."/>
            <person name="Brambilla E.M."/>
            <person name="Rohde M."/>
            <person name="Spring S."/>
            <person name="Detter J.C."/>
            <person name="Woyke T."/>
            <person name="Bristow J."/>
            <person name="Eisen J.A."/>
            <person name="Markowitz V."/>
            <person name="Hugenholtz P."/>
            <person name="Kyrpides N.C."/>
            <person name="Klenk H.P."/>
        </authorList>
    </citation>
    <scope>NUCLEOTIDE SEQUENCE [LARGE SCALE GENOMIC DNA]</scope>
    <source>
        <strain evidence="12">ATCC 700848 / DSM 11109 / ASRB2</strain>
    </source>
</reference>
<dbReference type="NCBIfam" id="TIGR02802">
    <property type="entry name" value="Pal_lipo"/>
    <property type="match status" value="1"/>
</dbReference>
<evidence type="ECO:0000313" key="12">
    <source>
        <dbReference type="Proteomes" id="UP000000483"/>
    </source>
</evidence>
<dbReference type="AlphaFoldDB" id="F2NFC6"/>
<dbReference type="eggNOG" id="COG2885">
    <property type="taxonomic scope" value="Bacteria"/>
</dbReference>
<dbReference type="STRING" id="880072.Desac_2217"/>
<dbReference type="HAMAP" id="MF_02204">
    <property type="entry name" value="Pal"/>
    <property type="match status" value="1"/>
</dbReference>
<sequence>MMRSGRIAWVLLLCLIPALMLTGCAKKKVVTTAGPDETTTEPGQIQEESLGAGGERLGRSRKGVSARAQAYGPEGIAFESEDVFFEYDQFTLTSESRSLLQKKASFLQKHPEIQITIEGHCDIRGSSDYNLGLGQKRADSAKSYLQDLGIAGNRLSTISYGKEQPVAHGDTEEAHARNRRGHLVIGGLNEP</sequence>
<feature type="domain" description="OmpA-like" evidence="10">
    <location>
        <begin position="72"/>
        <end position="189"/>
    </location>
</feature>
<keyword evidence="3 8" id="KW-0472">Membrane</keyword>
<dbReference type="SUPFAM" id="SSF103088">
    <property type="entry name" value="OmpA-like"/>
    <property type="match status" value="1"/>
</dbReference>
<dbReference type="InterPro" id="IPR014169">
    <property type="entry name" value="Pal_lipo_C"/>
</dbReference>
<dbReference type="PROSITE" id="PS51123">
    <property type="entry name" value="OMPA_2"/>
    <property type="match status" value="1"/>
</dbReference>
<dbReference type="HOGENOM" id="CLU_016890_9_0_7"/>
<dbReference type="InterPro" id="IPR039001">
    <property type="entry name" value="Pal"/>
</dbReference>
<keyword evidence="1" id="KW-0132">Cell division</keyword>
<evidence type="ECO:0000259" key="10">
    <source>
        <dbReference type="PROSITE" id="PS51123"/>
    </source>
</evidence>
<dbReference type="PANTHER" id="PTHR30329:SF21">
    <property type="entry name" value="LIPOPROTEIN YIAD-RELATED"/>
    <property type="match status" value="1"/>
</dbReference>
<reference evidence="12" key="2">
    <citation type="submission" date="2011-03" db="EMBL/GenBank/DDBJ databases">
        <title>The complete genome of Desulfobacca acetoxidans DSM 11109.</title>
        <authorList>
            <consortium name="US DOE Joint Genome Institute (JGI-PGF)"/>
            <person name="Lucas S."/>
            <person name="Copeland A."/>
            <person name="Lapidus A."/>
            <person name="Bruce D."/>
            <person name="Goodwin L."/>
            <person name="Pitluck S."/>
            <person name="Peters L."/>
            <person name="Kyrpides N."/>
            <person name="Mavromatis K."/>
            <person name="Ivanova N."/>
            <person name="Ovchinnikova G."/>
            <person name="Teshima H."/>
            <person name="Detter J.C."/>
            <person name="Han C."/>
            <person name="Land M."/>
            <person name="Hauser L."/>
            <person name="Markowitz V."/>
            <person name="Cheng J.-F."/>
            <person name="Hugenholtz P."/>
            <person name="Woyke T."/>
            <person name="Wu D."/>
            <person name="Spring S."/>
            <person name="Schueler E."/>
            <person name="Brambilla E."/>
            <person name="Klenk H.-P."/>
            <person name="Eisen J.A."/>
        </authorList>
    </citation>
    <scope>NUCLEOTIDE SEQUENCE [LARGE SCALE GENOMIC DNA]</scope>
    <source>
        <strain evidence="12">ATCC 700848 / DSM 11109 / ASRB2</strain>
    </source>
</reference>
<dbReference type="InterPro" id="IPR036737">
    <property type="entry name" value="OmpA-like_sf"/>
</dbReference>
<keyword evidence="6 8" id="KW-0449">Lipoprotein</keyword>
<keyword evidence="12" id="KW-1185">Reference proteome</keyword>
<feature type="region of interest" description="Disordered" evidence="9">
    <location>
        <begin position="33"/>
        <end position="59"/>
    </location>
</feature>
<dbReference type="InterPro" id="IPR006664">
    <property type="entry name" value="OMP_bac"/>
</dbReference>
<dbReference type="InterPro" id="IPR006665">
    <property type="entry name" value="OmpA-like"/>
</dbReference>
<dbReference type="Proteomes" id="UP000000483">
    <property type="component" value="Chromosome"/>
</dbReference>
<dbReference type="PROSITE" id="PS51257">
    <property type="entry name" value="PROKAR_LIPOPROTEIN"/>
    <property type="match status" value="1"/>
</dbReference>
<dbReference type="InterPro" id="IPR050330">
    <property type="entry name" value="Bact_OuterMem_StrucFunc"/>
</dbReference>
<comment type="subcellular location">
    <subcellularLocation>
        <location evidence="8">Cell outer membrane</location>
        <topology evidence="8">Lipid-anchor</topology>
    </subcellularLocation>
</comment>
<keyword evidence="5 8" id="KW-0998">Cell outer membrane</keyword>
<dbReference type="CDD" id="cd07185">
    <property type="entry name" value="OmpA_C-like"/>
    <property type="match status" value="1"/>
</dbReference>
<evidence type="ECO:0000256" key="2">
    <source>
        <dbReference type="ARBA" id="ARBA00022729"/>
    </source>
</evidence>
<keyword evidence="7" id="KW-0131">Cell cycle</keyword>
<organism evidence="11 12">
    <name type="scientific">Desulfobacca acetoxidans (strain ATCC 700848 / DSM 11109 / ASRB2)</name>
    <dbReference type="NCBI Taxonomy" id="880072"/>
    <lineage>
        <taxon>Bacteria</taxon>
        <taxon>Pseudomonadati</taxon>
        <taxon>Thermodesulfobacteriota</taxon>
        <taxon>Desulfobaccia</taxon>
        <taxon>Desulfobaccales</taxon>
        <taxon>Desulfobaccaceae</taxon>
        <taxon>Desulfobacca</taxon>
    </lineage>
</organism>
<evidence type="ECO:0000256" key="7">
    <source>
        <dbReference type="ARBA" id="ARBA00023306"/>
    </source>
</evidence>
<dbReference type="PRINTS" id="PR01023">
    <property type="entry name" value="NAFLGMOTY"/>
</dbReference>
<dbReference type="KEGG" id="dao:Desac_2217"/>
<dbReference type="PANTHER" id="PTHR30329">
    <property type="entry name" value="STATOR ELEMENT OF FLAGELLAR MOTOR COMPLEX"/>
    <property type="match status" value="1"/>
</dbReference>
<dbReference type="Gene3D" id="3.30.1330.60">
    <property type="entry name" value="OmpA-like domain"/>
    <property type="match status" value="1"/>
</dbReference>